<dbReference type="Pfam" id="PF01726">
    <property type="entry name" value="LexA_DNA_bind"/>
    <property type="match status" value="1"/>
</dbReference>
<protein>
    <submittedName>
        <fullName evidence="2">Putative transcriptional repressor</fullName>
    </submittedName>
</protein>
<reference evidence="2" key="1">
    <citation type="submission" date="2020-03" db="EMBL/GenBank/DDBJ databases">
        <title>The deep terrestrial virosphere.</title>
        <authorList>
            <person name="Holmfeldt K."/>
            <person name="Nilsson E."/>
            <person name="Simone D."/>
            <person name="Lopez-Fernandez M."/>
            <person name="Wu X."/>
            <person name="de Brujin I."/>
            <person name="Lundin D."/>
            <person name="Andersson A."/>
            <person name="Bertilsson S."/>
            <person name="Dopson M."/>
        </authorList>
    </citation>
    <scope>NUCLEOTIDE SEQUENCE</scope>
    <source>
        <strain evidence="2">MM415B05251</strain>
    </source>
</reference>
<organism evidence="2">
    <name type="scientific">viral metagenome</name>
    <dbReference type="NCBI Taxonomy" id="1070528"/>
    <lineage>
        <taxon>unclassified sequences</taxon>
        <taxon>metagenomes</taxon>
        <taxon>organismal metagenomes</taxon>
    </lineage>
</organism>
<dbReference type="SUPFAM" id="SSF46785">
    <property type="entry name" value="Winged helix' DNA-binding domain"/>
    <property type="match status" value="1"/>
</dbReference>
<gene>
    <name evidence="2" type="ORF">MM415B05251_0006</name>
</gene>
<dbReference type="Gene3D" id="1.10.10.10">
    <property type="entry name" value="Winged helix-like DNA-binding domain superfamily/Winged helix DNA-binding domain"/>
    <property type="match status" value="1"/>
</dbReference>
<dbReference type="GO" id="GO:0004252">
    <property type="term" value="F:serine-type endopeptidase activity"/>
    <property type="evidence" value="ECO:0007669"/>
    <property type="project" value="InterPro"/>
</dbReference>
<dbReference type="AlphaFoldDB" id="A0A6M3LK03"/>
<feature type="domain" description="LexA repressor DNA-binding" evidence="1">
    <location>
        <begin position="7"/>
        <end position="69"/>
    </location>
</feature>
<sequence length="82" mass="9315">MNSPTDRLSLPQRALLNAIAAFYREHGYGPSFRDLQSLCGMSTTSLVAYHLRKLRKLLYITFDDGRARTIRLTSKAALREAK</sequence>
<evidence type="ECO:0000259" key="1">
    <source>
        <dbReference type="Pfam" id="PF01726"/>
    </source>
</evidence>
<dbReference type="InterPro" id="IPR036388">
    <property type="entry name" value="WH-like_DNA-bd_sf"/>
</dbReference>
<name>A0A6M3LK03_9ZZZZ</name>
<dbReference type="GO" id="GO:0006508">
    <property type="term" value="P:proteolysis"/>
    <property type="evidence" value="ECO:0007669"/>
    <property type="project" value="InterPro"/>
</dbReference>
<accession>A0A6M3LK03</accession>
<evidence type="ECO:0000313" key="2">
    <source>
        <dbReference type="EMBL" id="QJA95677.1"/>
    </source>
</evidence>
<dbReference type="EMBL" id="MT143334">
    <property type="protein sequence ID" value="QJA95677.1"/>
    <property type="molecule type" value="Genomic_DNA"/>
</dbReference>
<proteinExistence type="predicted"/>
<dbReference type="InterPro" id="IPR036390">
    <property type="entry name" value="WH_DNA-bd_sf"/>
</dbReference>
<dbReference type="InterPro" id="IPR006199">
    <property type="entry name" value="LexA_DNA-bd_dom"/>
</dbReference>